<feature type="transmembrane region" description="Helical" evidence="2">
    <location>
        <begin position="33"/>
        <end position="55"/>
    </location>
</feature>
<feature type="compositionally biased region" description="Basic and acidic residues" evidence="1">
    <location>
        <begin position="550"/>
        <end position="594"/>
    </location>
</feature>
<dbReference type="EMBL" id="MU865939">
    <property type="protein sequence ID" value="KAK4449081.1"/>
    <property type="molecule type" value="Genomic_DNA"/>
</dbReference>
<proteinExistence type="predicted"/>
<feature type="compositionally biased region" description="Acidic residues" evidence="1">
    <location>
        <begin position="501"/>
        <end position="510"/>
    </location>
</feature>
<feature type="region of interest" description="Disordered" evidence="1">
    <location>
        <begin position="498"/>
        <end position="605"/>
    </location>
</feature>
<evidence type="ECO:0000313" key="3">
    <source>
        <dbReference type="EMBL" id="KAK4449081.1"/>
    </source>
</evidence>
<reference evidence="3" key="1">
    <citation type="journal article" date="2023" name="Mol. Phylogenet. Evol.">
        <title>Genome-scale phylogeny and comparative genomics of the fungal order Sordariales.</title>
        <authorList>
            <person name="Hensen N."/>
            <person name="Bonometti L."/>
            <person name="Westerberg I."/>
            <person name="Brannstrom I.O."/>
            <person name="Guillou S."/>
            <person name="Cros-Aarteil S."/>
            <person name="Calhoun S."/>
            <person name="Haridas S."/>
            <person name="Kuo A."/>
            <person name="Mondo S."/>
            <person name="Pangilinan J."/>
            <person name="Riley R."/>
            <person name="LaButti K."/>
            <person name="Andreopoulos B."/>
            <person name="Lipzen A."/>
            <person name="Chen C."/>
            <person name="Yan M."/>
            <person name="Daum C."/>
            <person name="Ng V."/>
            <person name="Clum A."/>
            <person name="Steindorff A."/>
            <person name="Ohm R.A."/>
            <person name="Martin F."/>
            <person name="Silar P."/>
            <person name="Natvig D.O."/>
            <person name="Lalanne C."/>
            <person name="Gautier V."/>
            <person name="Ament-Velasquez S.L."/>
            <person name="Kruys A."/>
            <person name="Hutchinson M.I."/>
            <person name="Powell A.J."/>
            <person name="Barry K."/>
            <person name="Miller A.N."/>
            <person name="Grigoriev I.V."/>
            <person name="Debuchy R."/>
            <person name="Gladieux P."/>
            <person name="Hiltunen Thoren M."/>
            <person name="Johannesson H."/>
        </authorList>
    </citation>
    <scope>NUCLEOTIDE SEQUENCE</scope>
    <source>
        <strain evidence="3">PSN243</strain>
    </source>
</reference>
<sequence length="605" mass="67758">MTSSTSSHRNLKTERDCEALHVKPPTKSHKLRTYGTTICGFLFLATILGLSAATYSMVKHTHHHLHGLNHTLEWLEAGLHDVRNDAHIGQNSIRNQIEDTRRHLEMLDYLAPDLIEVPNPNDPEEWLTLIVPPVLDPRVPFVADETGWRESGYTGTKRPPPEGRLDGVLERIDWEKTLQQLPPPKITDGSVPSGSGLRRRALGVVMKPGVDKRGSNFKLPVPPEQMSDSAEERALKLDPLLASAMRETESLEDSLSESDSDSDSDDDFFITAPSISPIVIEDNVHPDFEPPFDPDTDKPVDVPPYPYCRPQPYPIRRGPVVPGPYSYPGRVIPQNDSDDESPDNAISTPWIPQSLPKTILDSYRLLEKVGHEAYRRIFGKYREFASSPNYDTLRPYLHPLGLLDGLRPYTNPPVSQTPGAAIPQNGPPKLTEHTITTPLIDPSLSREPERLPLAPGPVIPQYGLPEVIDNKDTSDHESDEDTDATVTAPLIIPKIYPGDPFYEDVDEYPQPDDKHGLSKRQNTDLDPVVESQSNQNTRISGGTLAMPASEKGRPHRETASQEDWREAHREMFDPAQEPKKSSDRGRYSKEEWKPYSEGGVHWSND</sequence>
<keyword evidence="2" id="KW-0472">Membrane</keyword>
<dbReference type="AlphaFoldDB" id="A0AAV9GL44"/>
<feature type="region of interest" description="Disordered" evidence="1">
    <location>
        <begin position="212"/>
        <end position="232"/>
    </location>
</feature>
<protein>
    <submittedName>
        <fullName evidence="3">Uncharacterized protein</fullName>
    </submittedName>
</protein>
<gene>
    <name evidence="3" type="ORF">QBC34DRAFT_405869</name>
</gene>
<comment type="caution">
    <text evidence="3">The sequence shown here is derived from an EMBL/GenBank/DDBJ whole genome shotgun (WGS) entry which is preliminary data.</text>
</comment>
<keyword evidence="4" id="KW-1185">Reference proteome</keyword>
<reference evidence="3" key="2">
    <citation type="submission" date="2023-05" db="EMBL/GenBank/DDBJ databases">
        <authorList>
            <consortium name="Lawrence Berkeley National Laboratory"/>
            <person name="Steindorff A."/>
            <person name="Hensen N."/>
            <person name="Bonometti L."/>
            <person name="Westerberg I."/>
            <person name="Brannstrom I.O."/>
            <person name="Guillou S."/>
            <person name="Cros-Aarteil S."/>
            <person name="Calhoun S."/>
            <person name="Haridas S."/>
            <person name="Kuo A."/>
            <person name="Mondo S."/>
            <person name="Pangilinan J."/>
            <person name="Riley R."/>
            <person name="Labutti K."/>
            <person name="Andreopoulos B."/>
            <person name="Lipzen A."/>
            <person name="Chen C."/>
            <person name="Yanf M."/>
            <person name="Daum C."/>
            <person name="Ng V."/>
            <person name="Clum A."/>
            <person name="Ohm R."/>
            <person name="Martin F."/>
            <person name="Silar P."/>
            <person name="Natvig D."/>
            <person name="Lalanne C."/>
            <person name="Gautier V."/>
            <person name="Ament-Velasquez S.L."/>
            <person name="Kruys A."/>
            <person name="Hutchinson M.I."/>
            <person name="Powell A.J."/>
            <person name="Barry K."/>
            <person name="Miller A.N."/>
            <person name="Grigoriev I.V."/>
            <person name="Debuchy R."/>
            <person name="Gladieux P."/>
            <person name="Thoren M.H."/>
            <person name="Johannesson H."/>
        </authorList>
    </citation>
    <scope>NUCLEOTIDE SEQUENCE</scope>
    <source>
        <strain evidence="3">PSN243</strain>
    </source>
</reference>
<evidence type="ECO:0000256" key="1">
    <source>
        <dbReference type="SAM" id="MobiDB-lite"/>
    </source>
</evidence>
<feature type="non-terminal residue" evidence="3">
    <location>
        <position position="605"/>
    </location>
</feature>
<dbReference type="Proteomes" id="UP001321760">
    <property type="component" value="Unassembled WGS sequence"/>
</dbReference>
<organism evidence="3 4">
    <name type="scientific">Podospora aff. communis PSN243</name>
    <dbReference type="NCBI Taxonomy" id="3040156"/>
    <lineage>
        <taxon>Eukaryota</taxon>
        <taxon>Fungi</taxon>
        <taxon>Dikarya</taxon>
        <taxon>Ascomycota</taxon>
        <taxon>Pezizomycotina</taxon>
        <taxon>Sordariomycetes</taxon>
        <taxon>Sordariomycetidae</taxon>
        <taxon>Sordariales</taxon>
        <taxon>Podosporaceae</taxon>
        <taxon>Podospora</taxon>
    </lineage>
</organism>
<keyword evidence="2" id="KW-0812">Transmembrane</keyword>
<evidence type="ECO:0000313" key="4">
    <source>
        <dbReference type="Proteomes" id="UP001321760"/>
    </source>
</evidence>
<accession>A0AAV9GL44</accession>
<feature type="compositionally biased region" description="Acidic residues" evidence="1">
    <location>
        <begin position="250"/>
        <end position="268"/>
    </location>
</feature>
<name>A0AAV9GL44_9PEZI</name>
<keyword evidence="2" id="KW-1133">Transmembrane helix</keyword>
<feature type="compositionally biased region" description="Polar residues" evidence="1">
    <location>
        <begin position="530"/>
        <end position="540"/>
    </location>
</feature>
<feature type="region of interest" description="Disordered" evidence="1">
    <location>
        <begin position="246"/>
        <end position="269"/>
    </location>
</feature>
<evidence type="ECO:0000256" key="2">
    <source>
        <dbReference type="SAM" id="Phobius"/>
    </source>
</evidence>